<dbReference type="SUPFAM" id="SSF51735">
    <property type="entry name" value="NAD(P)-binding Rossmann-fold domains"/>
    <property type="match status" value="1"/>
</dbReference>
<comment type="similarity">
    <text evidence="1">Belongs to the short-chain dehydrogenases/reductases (SDR) family.</text>
</comment>
<evidence type="ECO:0000256" key="2">
    <source>
        <dbReference type="ARBA" id="ARBA00023002"/>
    </source>
</evidence>
<protein>
    <recommendedName>
        <fullName evidence="6">NAD(P)-binding protein</fullName>
    </recommendedName>
</protein>
<feature type="compositionally biased region" description="Pro residues" evidence="3">
    <location>
        <begin position="1"/>
        <end position="10"/>
    </location>
</feature>
<dbReference type="EMBL" id="MU807071">
    <property type="protein sequence ID" value="KAJ3832120.1"/>
    <property type="molecule type" value="Genomic_DNA"/>
</dbReference>
<name>A0AA38NX22_9AGAR</name>
<dbReference type="Gene3D" id="3.40.50.720">
    <property type="entry name" value="NAD(P)-binding Rossmann-like Domain"/>
    <property type="match status" value="1"/>
</dbReference>
<dbReference type="PANTHER" id="PTHR43008">
    <property type="entry name" value="BENZIL REDUCTASE"/>
    <property type="match status" value="1"/>
</dbReference>
<evidence type="ECO:0000256" key="3">
    <source>
        <dbReference type="SAM" id="MobiDB-lite"/>
    </source>
</evidence>
<dbReference type="GO" id="GO:0050664">
    <property type="term" value="F:oxidoreductase activity, acting on NAD(P)H, oxygen as acceptor"/>
    <property type="evidence" value="ECO:0007669"/>
    <property type="project" value="TreeGrafter"/>
</dbReference>
<organism evidence="4 5">
    <name type="scientific">Lentinula raphanica</name>
    <dbReference type="NCBI Taxonomy" id="153919"/>
    <lineage>
        <taxon>Eukaryota</taxon>
        <taxon>Fungi</taxon>
        <taxon>Dikarya</taxon>
        <taxon>Basidiomycota</taxon>
        <taxon>Agaricomycotina</taxon>
        <taxon>Agaricomycetes</taxon>
        <taxon>Agaricomycetidae</taxon>
        <taxon>Agaricales</taxon>
        <taxon>Marasmiineae</taxon>
        <taxon>Omphalotaceae</taxon>
        <taxon>Lentinula</taxon>
    </lineage>
</organism>
<proteinExistence type="inferred from homology"/>
<dbReference type="PANTHER" id="PTHR43008:SF4">
    <property type="entry name" value="CHAIN DEHYDROGENASE, PUTATIVE (AFU_ORTHOLOGUE AFUA_4G08710)-RELATED"/>
    <property type="match status" value="1"/>
</dbReference>
<reference evidence="4" key="1">
    <citation type="submission" date="2022-08" db="EMBL/GenBank/DDBJ databases">
        <authorList>
            <consortium name="DOE Joint Genome Institute"/>
            <person name="Min B."/>
            <person name="Riley R."/>
            <person name="Sierra-Patev S."/>
            <person name="Naranjo-Ortiz M."/>
            <person name="Looney B."/>
            <person name="Konkel Z."/>
            <person name="Slot J.C."/>
            <person name="Sakamoto Y."/>
            <person name="Steenwyk J.L."/>
            <person name="Rokas A."/>
            <person name="Carro J."/>
            <person name="Camarero S."/>
            <person name="Ferreira P."/>
            <person name="Molpeceres G."/>
            <person name="Ruiz-Duenas F.J."/>
            <person name="Serrano A."/>
            <person name="Henrissat B."/>
            <person name="Drula E."/>
            <person name="Hughes K.W."/>
            <person name="Mata J.L."/>
            <person name="Ishikawa N.K."/>
            <person name="Vargas-Isla R."/>
            <person name="Ushijima S."/>
            <person name="Smith C.A."/>
            <person name="Ahrendt S."/>
            <person name="Andreopoulos W."/>
            <person name="He G."/>
            <person name="Labutti K."/>
            <person name="Lipzen A."/>
            <person name="Ng V."/>
            <person name="Sandor L."/>
            <person name="Barry K."/>
            <person name="Martinez A.T."/>
            <person name="Xiao Y."/>
            <person name="Gibbons J.G."/>
            <person name="Terashima K."/>
            <person name="Hibbett D.S."/>
            <person name="Grigoriev I.V."/>
        </authorList>
    </citation>
    <scope>NUCLEOTIDE SEQUENCE</scope>
    <source>
        <strain evidence="4">TFB9207</strain>
    </source>
</reference>
<comment type="caution">
    <text evidence="4">The sequence shown here is derived from an EMBL/GenBank/DDBJ whole genome shotgun (WGS) entry which is preliminary data.</text>
</comment>
<evidence type="ECO:0000313" key="4">
    <source>
        <dbReference type="EMBL" id="KAJ3832120.1"/>
    </source>
</evidence>
<dbReference type="AlphaFoldDB" id="A0AA38NX22"/>
<dbReference type="InterPro" id="IPR036291">
    <property type="entry name" value="NAD(P)-bd_dom_sf"/>
</dbReference>
<sequence length="195" mass="21020">MDSGPPPPPKTTSDVVDEPPQPGGIGLSIIRAVLEHGNSWIAIFVVPVCYSSSMPATETLKAAFPNARIQTYEGDVRNERIVDAAVDHVDDWKAVKDVNVTGSWLCVQAVGITLFTAPVSGHRVNLPHPQIAYNPSKAAVFQLTRSLPGYHAIWADRNPTCRMADVEELSGAVILLFSKQTGRYINGADIVVYGA</sequence>
<feature type="region of interest" description="Disordered" evidence="3">
    <location>
        <begin position="1"/>
        <end position="20"/>
    </location>
</feature>
<keyword evidence="2" id="KW-0560">Oxidoreductase</keyword>
<keyword evidence="5" id="KW-1185">Reference proteome</keyword>
<accession>A0AA38NX22</accession>
<evidence type="ECO:0000256" key="1">
    <source>
        <dbReference type="ARBA" id="ARBA00006484"/>
    </source>
</evidence>
<evidence type="ECO:0000313" key="5">
    <source>
        <dbReference type="Proteomes" id="UP001163846"/>
    </source>
</evidence>
<dbReference type="Proteomes" id="UP001163846">
    <property type="component" value="Unassembled WGS sequence"/>
</dbReference>
<evidence type="ECO:0008006" key="6">
    <source>
        <dbReference type="Google" id="ProtNLM"/>
    </source>
</evidence>
<gene>
    <name evidence="4" type="ORF">F5878DRAFT_654701</name>
</gene>